<feature type="domain" description="DUF3638" evidence="7">
    <location>
        <begin position="503"/>
        <end position="724"/>
    </location>
</feature>
<dbReference type="InterPro" id="IPR027417">
    <property type="entry name" value="P-loop_NTPase"/>
</dbReference>
<evidence type="ECO:0000256" key="5">
    <source>
        <dbReference type="ARBA" id="ARBA00022801"/>
    </source>
</evidence>
<sequence length="789" mass="90101">MAFSNIADELQTLSLSDPEYLLFCPSGDKAWLREKFNDIPRYLFRVFTPKSCGMTDTSWTKSMDARYAPEESRVDIFARQDNEQVASMLNTHLRWREGLEDNFVSWTSSLLFALIYIFHLHANSRNGSAFDNIFLCIIDTTNFPKEVFLRDMDLIQVYSPFDTDLEDFKGLRLRKDMYFGEYLSQGALKIEGKCQIVSAQAMIDQDLYELRREFKEFALWELRPRPPWAYPVVDLRKDLFQIEGPEISNEKLWVAVKVAELFGSCWTLPIAANLIALLPGPKEDVAIIQGLFRVNIFTDNARENCSPLKTKVVAYESLPEVKQFGKMMQNVYKDFCVTKLRGYVANAEVQLRHAVIFVMKEMLERQDSAFLDSINNAVIGRLDMEAHVSQQLREMISGRQAFPYLALCKTHVEDMYQAICLCLRAETSTTRRLAWETKLWPRLSTMSLLQHLAGEKVALLRDDWKASLIEYRVAISNLQRAERLLACIGNDSELLSELSNPGHRDWDPLHYPDWLLLEIENNILIRQVQAQIAREMISPSSDTNSILQLNIGEGKSSVIVPIVAAALADGKKLVRIVVLKPLSTQMFHVLLRKLGGMLGRRIFHMPISRSVRLDVHKARQIQTLCEECMRTGGVLLVQPEHLLSFELMGLERLLSGESELSNVLIETQRWLNDNSRDILDESDEILSIRFELIYAMGTQRAIEFSPDRWTIIEHVLGLVARFAQPVLQIFPQGVELRSVCPGSFPRVRILNTSAADKLLEMVAREVCEAGLPGSTGVESPQHVRAVLYS</sequence>
<evidence type="ECO:0000256" key="3">
    <source>
        <dbReference type="ARBA" id="ARBA00022670"/>
    </source>
</evidence>
<evidence type="ECO:0000256" key="6">
    <source>
        <dbReference type="ARBA" id="ARBA00022807"/>
    </source>
</evidence>
<dbReference type="InterPro" id="IPR022099">
    <property type="entry name" value="DUF3638"/>
</dbReference>
<dbReference type="Proteomes" id="UP001590951">
    <property type="component" value="Unassembled WGS sequence"/>
</dbReference>
<evidence type="ECO:0000259" key="7">
    <source>
        <dbReference type="Pfam" id="PF12340"/>
    </source>
</evidence>
<feature type="domain" description="DUF7587" evidence="8">
    <location>
        <begin position="39"/>
        <end position="157"/>
    </location>
</feature>
<dbReference type="EMBL" id="JBHFEH010000120">
    <property type="protein sequence ID" value="KAL2046480.1"/>
    <property type="molecule type" value="Genomic_DNA"/>
</dbReference>
<name>A0ABR4ALW3_9LECA</name>
<dbReference type="Pfam" id="PF24494">
    <property type="entry name" value="DUF7587"/>
    <property type="match status" value="1"/>
</dbReference>
<dbReference type="Pfam" id="PF12340">
    <property type="entry name" value="DUF3638"/>
    <property type="match status" value="1"/>
</dbReference>
<evidence type="ECO:0000256" key="1">
    <source>
        <dbReference type="ARBA" id="ARBA00000707"/>
    </source>
</evidence>
<dbReference type="PANTHER" id="PTHR13367:SF34">
    <property type="match status" value="1"/>
</dbReference>
<dbReference type="PANTHER" id="PTHR13367">
    <property type="entry name" value="UBIQUITIN THIOESTERASE"/>
    <property type="match status" value="1"/>
</dbReference>
<keyword evidence="5" id="KW-0378">Hydrolase</keyword>
<accession>A0ABR4ALW3</accession>
<reference evidence="9 10" key="1">
    <citation type="submission" date="2024-09" db="EMBL/GenBank/DDBJ databases">
        <title>Rethinking Asexuality: The Enigmatic Case of Functional Sexual Genes in Lepraria (Stereocaulaceae).</title>
        <authorList>
            <person name="Doellman M."/>
            <person name="Sun Y."/>
            <person name="Barcenas-Pena A."/>
            <person name="Lumbsch H.T."/>
            <person name="Grewe F."/>
        </authorList>
    </citation>
    <scope>NUCLEOTIDE SEQUENCE [LARGE SCALE GENOMIC DNA]</scope>
    <source>
        <strain evidence="9 10">Grewe 0041</strain>
    </source>
</reference>
<dbReference type="EC" id="3.4.19.12" evidence="2"/>
<dbReference type="InterPro" id="IPR056009">
    <property type="entry name" value="DUF7587"/>
</dbReference>
<dbReference type="SUPFAM" id="SSF52540">
    <property type="entry name" value="P-loop containing nucleoside triphosphate hydrolases"/>
    <property type="match status" value="1"/>
</dbReference>
<keyword evidence="10" id="KW-1185">Reference proteome</keyword>
<evidence type="ECO:0000256" key="4">
    <source>
        <dbReference type="ARBA" id="ARBA00022786"/>
    </source>
</evidence>
<evidence type="ECO:0000256" key="2">
    <source>
        <dbReference type="ARBA" id="ARBA00012759"/>
    </source>
</evidence>
<protein>
    <recommendedName>
        <fullName evidence="2">ubiquitinyl hydrolase 1</fullName>
        <ecNumber evidence="2">3.4.19.12</ecNumber>
    </recommendedName>
</protein>
<gene>
    <name evidence="9" type="ORF">ABVK25_011835</name>
</gene>
<comment type="caution">
    <text evidence="9">The sequence shown here is derived from an EMBL/GenBank/DDBJ whole genome shotgun (WGS) entry which is preliminary data.</text>
</comment>
<keyword evidence="4" id="KW-0833">Ubl conjugation pathway</keyword>
<proteinExistence type="predicted"/>
<evidence type="ECO:0000313" key="9">
    <source>
        <dbReference type="EMBL" id="KAL2046480.1"/>
    </source>
</evidence>
<keyword evidence="3" id="KW-0645">Protease</keyword>
<evidence type="ECO:0000259" key="8">
    <source>
        <dbReference type="Pfam" id="PF24494"/>
    </source>
</evidence>
<comment type="catalytic activity">
    <reaction evidence="1">
        <text>Thiol-dependent hydrolysis of ester, thioester, amide, peptide and isopeptide bonds formed by the C-terminal Gly of ubiquitin (a 76-residue protein attached to proteins as an intracellular targeting signal).</text>
        <dbReference type="EC" id="3.4.19.12"/>
    </reaction>
</comment>
<keyword evidence="6" id="KW-0788">Thiol protease</keyword>
<organism evidence="9 10">
    <name type="scientific">Lepraria finkii</name>
    <dbReference type="NCBI Taxonomy" id="1340010"/>
    <lineage>
        <taxon>Eukaryota</taxon>
        <taxon>Fungi</taxon>
        <taxon>Dikarya</taxon>
        <taxon>Ascomycota</taxon>
        <taxon>Pezizomycotina</taxon>
        <taxon>Lecanoromycetes</taxon>
        <taxon>OSLEUM clade</taxon>
        <taxon>Lecanoromycetidae</taxon>
        <taxon>Lecanorales</taxon>
        <taxon>Lecanorineae</taxon>
        <taxon>Stereocaulaceae</taxon>
        <taxon>Lepraria</taxon>
    </lineage>
</organism>
<evidence type="ECO:0000313" key="10">
    <source>
        <dbReference type="Proteomes" id="UP001590951"/>
    </source>
</evidence>
<dbReference type="InterPro" id="IPR051346">
    <property type="entry name" value="OTU_Deubiquitinase"/>
</dbReference>